<dbReference type="STRING" id="1437824.BN940_02916"/>
<accession>W8WU35</accession>
<organism evidence="1 2">
    <name type="scientific">Castellaniella defragrans (strain DSM 12143 / CCUG 39792 / 65Phen)</name>
    <name type="common">Alcaligenes defragrans</name>
    <dbReference type="NCBI Taxonomy" id="1437824"/>
    <lineage>
        <taxon>Bacteria</taxon>
        <taxon>Pseudomonadati</taxon>
        <taxon>Pseudomonadota</taxon>
        <taxon>Betaproteobacteria</taxon>
        <taxon>Burkholderiales</taxon>
        <taxon>Alcaligenaceae</taxon>
        <taxon>Castellaniella</taxon>
    </lineage>
</organism>
<gene>
    <name evidence="1" type="ORF">BN940_02916</name>
</gene>
<sequence>MIQSLETYAVIPTDQIENALDTVAMHAQMTALHNQAKELHQILTGCIARLADKSG</sequence>
<evidence type="ECO:0000313" key="2">
    <source>
        <dbReference type="Proteomes" id="UP000019805"/>
    </source>
</evidence>
<dbReference type="EMBL" id="HG916765">
    <property type="protein sequence ID" value="CDM23059.1"/>
    <property type="molecule type" value="Genomic_DNA"/>
</dbReference>
<keyword evidence="2" id="KW-1185">Reference proteome</keyword>
<dbReference type="AlphaFoldDB" id="W8WU35"/>
<name>W8WU35_CASD6</name>
<reference evidence="1 2" key="1">
    <citation type="journal article" date="2014" name="BMC Microbiol.">
        <title>The oxygen-independent metabolism of cyclic monoterpenes in Castellaniella defragrans 65Phen.</title>
        <authorList>
            <person name="Petasch J."/>
            <person name="Disch E.M."/>
            <person name="Markert S."/>
            <person name="Becher D."/>
            <person name="Schweder T."/>
            <person name="Huttel B."/>
            <person name="Reinhardt R."/>
            <person name="Harder J."/>
        </authorList>
    </citation>
    <scope>NUCLEOTIDE SEQUENCE [LARGE SCALE GENOMIC DNA]</scope>
    <source>
        <strain evidence="1">65Phen</strain>
    </source>
</reference>
<evidence type="ECO:0000313" key="1">
    <source>
        <dbReference type="EMBL" id="CDM23059.1"/>
    </source>
</evidence>
<dbReference type="KEGG" id="cdn:BN940_02916"/>
<protein>
    <submittedName>
        <fullName evidence="1">Uncharacterized protein</fullName>
    </submittedName>
</protein>
<dbReference type="HOGENOM" id="CLU_3023602_0_0_4"/>
<proteinExistence type="predicted"/>
<dbReference type="Proteomes" id="UP000019805">
    <property type="component" value="Chromosome"/>
</dbReference>